<gene>
    <name evidence="5" type="ORF">SAMN05216302_103623</name>
</gene>
<dbReference type="EMBL" id="FOSP01000036">
    <property type="protein sequence ID" value="SFL15955.1"/>
    <property type="molecule type" value="Genomic_DNA"/>
</dbReference>
<dbReference type="AlphaFoldDB" id="A0A1I4FDB3"/>
<evidence type="ECO:0000256" key="3">
    <source>
        <dbReference type="RuleBase" id="RU003860"/>
    </source>
</evidence>
<dbReference type="FunFam" id="3.30.300.90:FF:000001">
    <property type="entry name" value="Transcriptional regulator BolA"/>
    <property type="match status" value="1"/>
</dbReference>
<dbReference type="InterPro" id="IPR036065">
    <property type="entry name" value="BolA-like_sf"/>
</dbReference>
<evidence type="ECO:0000313" key="6">
    <source>
        <dbReference type="Proteomes" id="UP000199533"/>
    </source>
</evidence>
<sequence>MTIKNSIEAKLQSLQPQFLDVVNESHLHNVPKGSESHFRVTVVSDEFDGKMLIARHRMVNKILAAEIAGSIHALVLHTMTREEWFEKSGEKNESPPCLGGSRTTQL</sequence>
<name>A0A1I4FDB3_9PROT</name>
<dbReference type="GO" id="GO:1990229">
    <property type="term" value="C:iron-sulfur cluster assembly complex"/>
    <property type="evidence" value="ECO:0007669"/>
    <property type="project" value="UniProtKB-ARBA"/>
</dbReference>
<dbReference type="PIRSF" id="PIRSF003113">
    <property type="entry name" value="BolA"/>
    <property type="match status" value="1"/>
</dbReference>
<accession>A0A1I4FDB3</accession>
<dbReference type="Proteomes" id="UP000199533">
    <property type="component" value="Unassembled WGS sequence"/>
</dbReference>
<dbReference type="RefSeq" id="WP_090702370.1">
    <property type="nucleotide sequence ID" value="NZ_FOSP01000036.1"/>
</dbReference>
<dbReference type="STRING" id="52441.SAMN05216302_103623"/>
<dbReference type="InterPro" id="IPR002634">
    <property type="entry name" value="BolA"/>
</dbReference>
<dbReference type="Gene3D" id="3.30.300.90">
    <property type="entry name" value="BolA-like"/>
    <property type="match status" value="1"/>
</dbReference>
<dbReference type="OrthoDB" id="5296536at2"/>
<evidence type="ECO:0000256" key="2">
    <source>
        <dbReference type="ARBA" id="ARBA00074073"/>
    </source>
</evidence>
<protein>
    <recommendedName>
        <fullName evidence="2">DNA-binding transcriptional regulator BolA</fullName>
    </recommendedName>
</protein>
<dbReference type="GO" id="GO:0005829">
    <property type="term" value="C:cytosol"/>
    <property type="evidence" value="ECO:0007669"/>
    <property type="project" value="TreeGrafter"/>
</dbReference>
<evidence type="ECO:0000313" key="5">
    <source>
        <dbReference type="EMBL" id="SFL15955.1"/>
    </source>
</evidence>
<dbReference type="PANTHER" id="PTHR46229:SF2">
    <property type="entry name" value="BOLA-LIKE PROTEIN 1"/>
    <property type="match status" value="1"/>
</dbReference>
<proteinExistence type="inferred from homology"/>
<dbReference type="InterPro" id="IPR050961">
    <property type="entry name" value="BolA/IbaG_stress_morph_reg"/>
</dbReference>
<keyword evidence="6" id="KW-1185">Reference proteome</keyword>
<dbReference type="GO" id="GO:0006351">
    <property type="term" value="P:DNA-templated transcription"/>
    <property type="evidence" value="ECO:0007669"/>
    <property type="project" value="TreeGrafter"/>
</dbReference>
<comment type="similarity">
    <text evidence="1 3">Belongs to the BolA/IbaG family.</text>
</comment>
<organism evidence="5 6">
    <name type="scientific">Nitrosomonas aestuarii</name>
    <dbReference type="NCBI Taxonomy" id="52441"/>
    <lineage>
        <taxon>Bacteria</taxon>
        <taxon>Pseudomonadati</taxon>
        <taxon>Pseudomonadota</taxon>
        <taxon>Betaproteobacteria</taxon>
        <taxon>Nitrosomonadales</taxon>
        <taxon>Nitrosomonadaceae</taxon>
        <taxon>Nitrosomonas</taxon>
    </lineage>
</organism>
<dbReference type="SUPFAM" id="SSF82657">
    <property type="entry name" value="BolA-like"/>
    <property type="match status" value="1"/>
</dbReference>
<evidence type="ECO:0000256" key="4">
    <source>
        <dbReference type="SAM" id="MobiDB-lite"/>
    </source>
</evidence>
<dbReference type="Pfam" id="PF01722">
    <property type="entry name" value="BolA"/>
    <property type="match status" value="1"/>
</dbReference>
<feature type="region of interest" description="Disordered" evidence="4">
    <location>
        <begin position="85"/>
        <end position="106"/>
    </location>
</feature>
<dbReference type="PANTHER" id="PTHR46229">
    <property type="entry name" value="BOLA TRANSCRIPTION REGULATOR"/>
    <property type="match status" value="1"/>
</dbReference>
<evidence type="ECO:0000256" key="1">
    <source>
        <dbReference type="ARBA" id="ARBA00005578"/>
    </source>
</evidence>
<reference evidence="6" key="1">
    <citation type="submission" date="2016-10" db="EMBL/GenBank/DDBJ databases">
        <authorList>
            <person name="Varghese N."/>
            <person name="Submissions S."/>
        </authorList>
    </citation>
    <scope>NUCLEOTIDE SEQUENCE [LARGE SCALE GENOMIC DNA]</scope>
    <source>
        <strain evidence="6">Nm69</strain>
    </source>
</reference>